<feature type="region of interest" description="Disordered" evidence="1">
    <location>
        <begin position="1"/>
        <end position="352"/>
    </location>
</feature>
<reference evidence="3" key="1">
    <citation type="submission" date="2025-08" db="UniProtKB">
        <authorList>
            <consortium name="RefSeq"/>
        </authorList>
    </citation>
    <scope>IDENTIFICATION</scope>
    <source>
        <tissue evidence="3">Blood</tissue>
    </source>
</reference>
<feature type="compositionally biased region" description="Low complexity" evidence="1">
    <location>
        <begin position="42"/>
        <end position="80"/>
    </location>
</feature>
<keyword evidence="2" id="KW-1185">Reference proteome</keyword>
<feature type="compositionally biased region" description="Basic residues" evidence="1">
    <location>
        <begin position="245"/>
        <end position="257"/>
    </location>
</feature>
<evidence type="ECO:0000256" key="1">
    <source>
        <dbReference type="SAM" id="MobiDB-lite"/>
    </source>
</evidence>
<accession>A0A6J2ELF4</accession>
<feature type="compositionally biased region" description="Basic and acidic residues" evidence="1">
    <location>
        <begin position="323"/>
        <end position="333"/>
    </location>
</feature>
<protein>
    <submittedName>
        <fullName evidence="3">Translation initiation factor IF-2-like</fullName>
    </submittedName>
</protein>
<feature type="compositionally biased region" description="Gly residues" evidence="1">
    <location>
        <begin position="20"/>
        <end position="41"/>
    </location>
</feature>
<name>A0A6J2ELF4_ZALCA</name>
<feature type="compositionally biased region" description="Low complexity" evidence="1">
    <location>
        <begin position="230"/>
        <end position="244"/>
    </location>
</feature>
<gene>
    <name evidence="3" type="primary">LOC113932583</name>
</gene>
<dbReference type="GeneID" id="113932583"/>
<dbReference type="RefSeq" id="XP_027467702.2">
    <property type="nucleotide sequence ID" value="XM_027611901.2"/>
</dbReference>
<dbReference type="Proteomes" id="UP000515165">
    <property type="component" value="Chromosome 10"/>
</dbReference>
<proteinExistence type="predicted"/>
<feature type="compositionally biased region" description="Basic residues" evidence="1">
    <location>
        <begin position="279"/>
        <end position="290"/>
    </location>
</feature>
<dbReference type="AlphaFoldDB" id="A0A6J2ELF4"/>
<evidence type="ECO:0000313" key="3">
    <source>
        <dbReference type="RefSeq" id="XP_027467702.2"/>
    </source>
</evidence>
<evidence type="ECO:0000313" key="2">
    <source>
        <dbReference type="Proteomes" id="UP000515165"/>
    </source>
</evidence>
<dbReference type="KEGG" id="zca:113932583"/>
<organism evidence="2 3">
    <name type="scientific">Zalophus californianus</name>
    <name type="common">California sealion</name>
    <dbReference type="NCBI Taxonomy" id="9704"/>
    <lineage>
        <taxon>Eukaryota</taxon>
        <taxon>Metazoa</taxon>
        <taxon>Chordata</taxon>
        <taxon>Craniata</taxon>
        <taxon>Vertebrata</taxon>
        <taxon>Euteleostomi</taxon>
        <taxon>Mammalia</taxon>
        <taxon>Eutheria</taxon>
        <taxon>Laurasiatheria</taxon>
        <taxon>Carnivora</taxon>
        <taxon>Caniformia</taxon>
        <taxon>Pinnipedia</taxon>
        <taxon>Otariidae</taxon>
        <taxon>Zalophus</taxon>
    </lineage>
</organism>
<sequence length="440" mass="44932">MGEGKARRCCKGCRPPVGERPGGGGGGGDGDGDGGGRGGGEVPEAAPRLAARRVPPGECSSSLLPASSSSRPRGESSLPRNPDEIHLPRSVCRGLTRGAAEPGARAAAALAPAPGAAATRPPAPAPWRGSPAGGLRRAGRTARSPPSAAPRFPTPWRGAGGGLTGAGVWIQRTRPALSPPSSRPGAKGIFPRRGAGGGVGAAAEASRGCGSPARNHSLPLRPTPPPPSRPGALAPWAPRGSPSPRRARRPEARRRARIQYGGPAAGARRPPPRPVPARVRVRGPSRGRSRGRAEQSRGSGGTRAGAREAAPWREGGSRRGRGRRDVEHSDARGPAEASGADGNRASPGALGAPPVPHVCSGFWGARNCRRPAPPRPAEDGVSLTAPYLRTTRPPNAVPELNRLGVTLVSNYTTSCVIPRTNAVTHSWALPSQSGECLPRA</sequence>
<feature type="compositionally biased region" description="Low complexity" evidence="1">
    <location>
        <begin position="97"/>
        <end position="155"/>
    </location>
</feature>